<evidence type="ECO:0000313" key="2">
    <source>
        <dbReference type="Proteomes" id="UP000323537"/>
    </source>
</evidence>
<protein>
    <submittedName>
        <fullName evidence="1">Uncharacterized protein</fullName>
    </submittedName>
</protein>
<proteinExistence type="predicted"/>
<dbReference type="EMBL" id="FOPZ01000015">
    <property type="protein sequence ID" value="SFH66034.1"/>
    <property type="molecule type" value="Genomic_DNA"/>
</dbReference>
<reference evidence="1 2" key="1">
    <citation type="submission" date="2016-10" db="EMBL/GenBank/DDBJ databases">
        <authorList>
            <person name="Varghese N."/>
            <person name="Submissions S."/>
        </authorList>
    </citation>
    <scope>NUCLEOTIDE SEQUENCE [LARGE SCALE GENOMIC DNA]</scope>
    <source>
        <strain evidence="1 2">CGMCC 1.6377</strain>
    </source>
</reference>
<dbReference type="Proteomes" id="UP000323537">
    <property type="component" value="Unassembled WGS sequence"/>
</dbReference>
<sequence length="113" mass="13003">MCVCDRSRTFAESVAPAECFQKLLFLVTGECNETECHFDRIAVWEALVVRVLKYLTNERLGVVVNGVLGRIVAVAWCPRPTTEEKPLSRFVHLNLFLIHVINWYVRTKLRLPS</sequence>
<dbReference type="AlphaFoldDB" id="A0A1I3BUQ0"/>
<gene>
    <name evidence="1" type="ORF">SAMN04488066_11582</name>
</gene>
<accession>A0A1I3BUQ0</accession>
<keyword evidence="2" id="KW-1185">Reference proteome</keyword>
<organism evidence="1 2">
    <name type="scientific">Halorubrum aquaticum</name>
    <dbReference type="NCBI Taxonomy" id="387340"/>
    <lineage>
        <taxon>Archaea</taxon>
        <taxon>Methanobacteriati</taxon>
        <taxon>Methanobacteriota</taxon>
        <taxon>Stenosarchaea group</taxon>
        <taxon>Halobacteria</taxon>
        <taxon>Halobacteriales</taxon>
        <taxon>Haloferacaceae</taxon>
        <taxon>Halorubrum</taxon>
    </lineage>
</organism>
<evidence type="ECO:0000313" key="1">
    <source>
        <dbReference type="EMBL" id="SFH66034.1"/>
    </source>
</evidence>
<name>A0A1I3BUQ0_9EURY</name>